<dbReference type="Proteomes" id="UP000008311">
    <property type="component" value="Unassembled WGS sequence"/>
</dbReference>
<keyword evidence="2" id="KW-1185">Reference proteome</keyword>
<accession>B9SML5</accession>
<dbReference type="EMBL" id="EQ974036">
    <property type="protein sequence ID" value="EEF35160.1"/>
    <property type="molecule type" value="Genomic_DNA"/>
</dbReference>
<evidence type="ECO:0000313" key="2">
    <source>
        <dbReference type="Proteomes" id="UP000008311"/>
    </source>
</evidence>
<organism evidence="1 2">
    <name type="scientific">Ricinus communis</name>
    <name type="common">Castor bean</name>
    <dbReference type="NCBI Taxonomy" id="3988"/>
    <lineage>
        <taxon>Eukaryota</taxon>
        <taxon>Viridiplantae</taxon>
        <taxon>Streptophyta</taxon>
        <taxon>Embryophyta</taxon>
        <taxon>Tracheophyta</taxon>
        <taxon>Spermatophyta</taxon>
        <taxon>Magnoliopsida</taxon>
        <taxon>eudicotyledons</taxon>
        <taxon>Gunneridae</taxon>
        <taxon>Pentapetalae</taxon>
        <taxon>rosids</taxon>
        <taxon>fabids</taxon>
        <taxon>Malpighiales</taxon>
        <taxon>Euphorbiaceae</taxon>
        <taxon>Acalyphoideae</taxon>
        <taxon>Acalypheae</taxon>
        <taxon>Ricinus</taxon>
    </lineage>
</organism>
<proteinExistence type="predicted"/>
<reference evidence="2" key="1">
    <citation type="journal article" date="2010" name="Nat. Biotechnol.">
        <title>Draft genome sequence of the oilseed species Ricinus communis.</title>
        <authorList>
            <person name="Chan A.P."/>
            <person name="Crabtree J."/>
            <person name="Zhao Q."/>
            <person name="Lorenzi H."/>
            <person name="Orvis J."/>
            <person name="Puiu D."/>
            <person name="Melake-Berhan A."/>
            <person name="Jones K.M."/>
            <person name="Redman J."/>
            <person name="Chen G."/>
            <person name="Cahoon E.B."/>
            <person name="Gedil M."/>
            <person name="Stanke M."/>
            <person name="Haas B.J."/>
            <person name="Wortman J.R."/>
            <person name="Fraser-Liggett C.M."/>
            <person name="Ravel J."/>
            <person name="Rabinowicz P.D."/>
        </authorList>
    </citation>
    <scope>NUCLEOTIDE SEQUENCE [LARGE SCALE GENOMIC DNA]</scope>
    <source>
        <strain evidence="2">cv. Hale</strain>
    </source>
</reference>
<dbReference type="AlphaFoldDB" id="B9SML5"/>
<protein>
    <submittedName>
        <fullName evidence="1">Uncharacterized protein</fullName>
    </submittedName>
</protein>
<sequence>MRCNVIQDDVPNVRMPLTLSIICNSNAPFQKKYGVGCYRPVRLIESRLLGKMKFPGFAGKQQFTERPTCYGLYNIRWPSSSIRRENENSPGKEESRLS</sequence>
<gene>
    <name evidence="1" type="ORF">RCOM_0231530</name>
</gene>
<evidence type="ECO:0000313" key="1">
    <source>
        <dbReference type="EMBL" id="EEF35160.1"/>
    </source>
</evidence>
<dbReference type="InParanoid" id="B9SML5"/>
<name>B9SML5_RICCO</name>